<evidence type="ECO:0000313" key="2">
    <source>
        <dbReference type="EMBL" id="MBX44383.1"/>
    </source>
</evidence>
<evidence type="ECO:0000256" key="1">
    <source>
        <dbReference type="SAM" id="Phobius"/>
    </source>
</evidence>
<feature type="transmembrane region" description="Helical" evidence="1">
    <location>
        <begin position="31"/>
        <end position="49"/>
    </location>
</feature>
<keyword evidence="1" id="KW-1133">Transmembrane helix</keyword>
<protein>
    <submittedName>
        <fullName evidence="2">Uncharacterized protein</fullName>
    </submittedName>
</protein>
<organism evidence="2">
    <name type="scientific">Rhizophora mucronata</name>
    <name type="common">Asiatic mangrove</name>
    <dbReference type="NCBI Taxonomy" id="61149"/>
    <lineage>
        <taxon>Eukaryota</taxon>
        <taxon>Viridiplantae</taxon>
        <taxon>Streptophyta</taxon>
        <taxon>Embryophyta</taxon>
        <taxon>Tracheophyta</taxon>
        <taxon>Spermatophyta</taxon>
        <taxon>Magnoliopsida</taxon>
        <taxon>eudicotyledons</taxon>
        <taxon>Gunneridae</taxon>
        <taxon>Pentapetalae</taxon>
        <taxon>rosids</taxon>
        <taxon>fabids</taxon>
        <taxon>Malpighiales</taxon>
        <taxon>Rhizophoraceae</taxon>
        <taxon>Rhizophora</taxon>
    </lineage>
</organism>
<dbReference type="EMBL" id="GGEC01063899">
    <property type="protein sequence ID" value="MBX44383.1"/>
    <property type="molecule type" value="Transcribed_RNA"/>
</dbReference>
<keyword evidence="1" id="KW-0472">Membrane</keyword>
<name>A0A2P2NPI4_RHIMU</name>
<keyword evidence="1" id="KW-0812">Transmembrane</keyword>
<sequence>MALISLLYYSLSFKAEPNFWVFYGTNKDVKFPVIGHFPIVFFVYILMFMDQNKLWVEQLQLTLPIICMEMDLGSTKLQWIP</sequence>
<reference evidence="2" key="1">
    <citation type="submission" date="2018-02" db="EMBL/GenBank/DDBJ databases">
        <title>Rhizophora mucronata_Transcriptome.</title>
        <authorList>
            <person name="Meera S.P."/>
            <person name="Sreeshan A."/>
            <person name="Augustine A."/>
        </authorList>
    </citation>
    <scope>NUCLEOTIDE SEQUENCE</scope>
    <source>
        <tissue evidence="2">Leaf</tissue>
    </source>
</reference>
<dbReference type="AlphaFoldDB" id="A0A2P2NPI4"/>
<proteinExistence type="predicted"/>
<accession>A0A2P2NPI4</accession>